<dbReference type="EMBL" id="CAJZBQ010000034">
    <property type="protein sequence ID" value="CAG9323405.1"/>
    <property type="molecule type" value="Genomic_DNA"/>
</dbReference>
<accession>A0AAU9JIT2</accession>
<evidence type="ECO:0008006" key="4">
    <source>
        <dbReference type="Google" id="ProtNLM"/>
    </source>
</evidence>
<feature type="region of interest" description="Disordered" evidence="1">
    <location>
        <begin position="85"/>
        <end position="115"/>
    </location>
</feature>
<evidence type="ECO:0000313" key="2">
    <source>
        <dbReference type="EMBL" id="CAG9323405.1"/>
    </source>
</evidence>
<comment type="caution">
    <text evidence="2">The sequence shown here is derived from an EMBL/GenBank/DDBJ whole genome shotgun (WGS) entry which is preliminary data.</text>
</comment>
<gene>
    <name evidence="2" type="ORF">BSTOLATCC_MIC34055</name>
</gene>
<dbReference type="AlphaFoldDB" id="A0AAU9JIT2"/>
<reference evidence="2" key="1">
    <citation type="submission" date="2021-09" db="EMBL/GenBank/DDBJ databases">
        <authorList>
            <consortium name="AG Swart"/>
            <person name="Singh M."/>
            <person name="Singh A."/>
            <person name="Seah K."/>
            <person name="Emmerich C."/>
        </authorList>
    </citation>
    <scope>NUCLEOTIDE SEQUENCE</scope>
    <source>
        <strain evidence="2">ATCC30299</strain>
    </source>
</reference>
<organism evidence="2 3">
    <name type="scientific">Blepharisma stoltei</name>
    <dbReference type="NCBI Taxonomy" id="1481888"/>
    <lineage>
        <taxon>Eukaryota</taxon>
        <taxon>Sar</taxon>
        <taxon>Alveolata</taxon>
        <taxon>Ciliophora</taxon>
        <taxon>Postciliodesmatophora</taxon>
        <taxon>Heterotrichea</taxon>
        <taxon>Heterotrichida</taxon>
        <taxon>Blepharismidae</taxon>
        <taxon>Blepharisma</taxon>
    </lineage>
</organism>
<keyword evidence="3" id="KW-1185">Reference proteome</keyword>
<protein>
    <recommendedName>
        <fullName evidence="4">Par3/HAL N-terminal domain-containing protein</fullName>
    </recommendedName>
</protein>
<dbReference type="Proteomes" id="UP001162131">
    <property type="component" value="Unassembled WGS sequence"/>
</dbReference>
<name>A0AAU9JIT2_9CILI</name>
<proteinExistence type="predicted"/>
<evidence type="ECO:0000256" key="1">
    <source>
        <dbReference type="SAM" id="MobiDB-lite"/>
    </source>
</evidence>
<sequence>MIVHVHIKDQIFPIQCGTGCQRLQWLGDVGVFRYEHFFNVSTGVCKALELEDGTALDVGSIISDTIPENSHVWVVLQEDEIAKKREELDDTSSKVSSVHEPSLLRPRNQQTAKRK</sequence>
<evidence type="ECO:0000313" key="3">
    <source>
        <dbReference type="Proteomes" id="UP001162131"/>
    </source>
</evidence>